<proteinExistence type="predicted"/>
<name>A0ACD1BGH4_9CLOT</name>
<reference evidence="1" key="1">
    <citation type="submission" date="2020-04" db="EMBL/GenBank/DDBJ databases">
        <title>A novel bacterium ('Candidatus Sarcina troglodytae' sp. nov.) linked to a protracted, uniformly lethal epizootic among sanctuary western chimpanzees (Pan troglodytes verus) in Sierra Leone.</title>
        <authorList>
            <person name="Owens L.A."/>
            <person name="Colitti B."/>
            <person name="Hirji I."/>
            <person name="Pizaro A."/>
            <person name="Jaffe J.E."/>
            <person name="Moittie S."/>
            <person name="Bishop-Lilly K.A."/>
            <person name="Estrella L.A."/>
            <person name="Voegtly L.J."/>
            <person name="Kuhn J.H."/>
            <person name="Suen G."/>
            <person name="Deblois C.L."/>
            <person name="Dunn C."/>
            <person name="Juan-Salles C."/>
            <person name="Goldberg T.L."/>
        </authorList>
    </citation>
    <scope>NUCLEOTIDE SEQUENCE</scope>
    <source>
        <strain evidence="1">JB2</strain>
    </source>
</reference>
<accession>A0ACD1BGH4</accession>
<geneLocation type="plasmid" evidence="1 2">
    <name>p2</name>
</geneLocation>
<organism evidence="1 2">
    <name type="scientific">Candidatus Sarcina troglodytae</name>
    <dbReference type="NCBI Taxonomy" id="2726954"/>
    <lineage>
        <taxon>Bacteria</taxon>
        <taxon>Bacillati</taxon>
        <taxon>Bacillota</taxon>
        <taxon>Clostridia</taxon>
        <taxon>Eubacteriales</taxon>
        <taxon>Clostridiaceae</taxon>
        <taxon>Sarcina</taxon>
    </lineage>
</organism>
<dbReference type="EMBL" id="CP051756">
    <property type="protein sequence ID" value="QPJ86665.1"/>
    <property type="molecule type" value="Genomic_DNA"/>
</dbReference>
<evidence type="ECO:0000313" key="1">
    <source>
        <dbReference type="EMBL" id="QPJ86665.1"/>
    </source>
</evidence>
<sequence>MIRNLKNDISLFFQTLRELKLNKFKLFIIFITLIFSNILSFINPLLFGKIINGIMEKSVNSIKLNLFLMCFFFLVSIILNYTNQIMLFKFTSNLEIEMKENIFNSILKIPYSNFIKIDKGKLINTIEDDSTVFSNLISNNLTIITSGLSLIISLLLMLYISPILTLLYILTLPITSVIYIISGNKIKTNEIKSTNTHDFFISFLNESMYGWKVLKLFNAPNKRVSNFKDIINYLYSLEITKFKIQVSSSILVNILSFLVNILNIMLAAYLIFNGKLSLGMFTAFNDYSQTFKNSSLSFTQLNSIIQETSVSIKRFNDILKYKKNSKLNNVSTHNIDVPINTVEIRNLSYSTPDNNELFKNTNLKFKKNNIYIIKGASGSGKTTLFNILGKFIDEYLGEVFINDINLRDINEHSLRNKLNYIMQDNFLFSLSIKDNISLYREIEFNDIVNACKKLKIHDIIMTLPNKYDTILNKNGTDLSGGQKQRICIARSIVSKPDIYLFDEITSAVDKNNVEEILKIIEDLAQNAIVILTSHDDLNFSIPVVEYYLSNKKFKSKLIYNYNDAIY</sequence>
<dbReference type="Proteomes" id="UP000594603">
    <property type="component" value="Plasmid p2"/>
</dbReference>
<keyword evidence="1" id="KW-0067">ATP-binding</keyword>
<evidence type="ECO:0000313" key="2">
    <source>
        <dbReference type="Proteomes" id="UP000594603"/>
    </source>
</evidence>
<keyword evidence="2" id="KW-1185">Reference proteome</keyword>
<keyword evidence="1" id="KW-0614">Plasmid</keyword>
<keyword evidence="1" id="KW-0547">Nucleotide-binding</keyword>
<protein>
    <submittedName>
        <fullName evidence="1">ABC transporter ATP-binding protein</fullName>
    </submittedName>
</protein>
<gene>
    <name evidence="1" type="ORF">HH195_11875</name>
</gene>